<gene>
    <name evidence="1" type="ORF">DFR38_12017</name>
</gene>
<dbReference type="AlphaFoldDB" id="A0A318JPR0"/>
<organism evidence="1 2">
    <name type="scientific">Aquitalea magnusonii</name>
    <dbReference type="NCBI Taxonomy" id="332411"/>
    <lineage>
        <taxon>Bacteria</taxon>
        <taxon>Pseudomonadati</taxon>
        <taxon>Pseudomonadota</taxon>
        <taxon>Betaproteobacteria</taxon>
        <taxon>Neisseriales</taxon>
        <taxon>Chromobacteriaceae</taxon>
        <taxon>Aquitalea</taxon>
    </lineage>
</organism>
<comment type="caution">
    <text evidence="1">The sequence shown here is derived from an EMBL/GenBank/DDBJ whole genome shotgun (WGS) entry which is preliminary data.</text>
</comment>
<accession>A0A318JPR0</accession>
<evidence type="ECO:0000313" key="1">
    <source>
        <dbReference type="EMBL" id="PXX42220.1"/>
    </source>
</evidence>
<name>A0A318JPR0_9NEIS</name>
<evidence type="ECO:0000313" key="2">
    <source>
        <dbReference type="Proteomes" id="UP000248395"/>
    </source>
</evidence>
<reference evidence="1 2" key="1">
    <citation type="submission" date="2018-05" db="EMBL/GenBank/DDBJ databases">
        <title>Genomic Encyclopedia of Type Strains, Phase IV (KMG-IV): sequencing the most valuable type-strain genomes for metagenomic binning, comparative biology and taxonomic classification.</title>
        <authorList>
            <person name="Goeker M."/>
        </authorList>
    </citation>
    <scope>NUCLEOTIDE SEQUENCE [LARGE SCALE GENOMIC DNA]</scope>
    <source>
        <strain evidence="1 2">DSM 25134</strain>
    </source>
</reference>
<dbReference type="OrthoDB" id="8593911at2"/>
<protein>
    <submittedName>
        <fullName evidence="1">Uncharacterized protein</fullName>
    </submittedName>
</protein>
<keyword evidence="2" id="KW-1185">Reference proteome</keyword>
<sequence>MAFTTAEKVDVRRFCGYGMFGSQYTPASGTRFSTAYGILEYKLNNMLAEEEAVTRTTYLANLYLLESDVPGARANLDTEQAAVWKHNANEVADRVALFSHYRRELCAFMGIPPGPGLGSGGSVRLVV</sequence>
<dbReference type="Proteomes" id="UP000248395">
    <property type="component" value="Unassembled WGS sequence"/>
</dbReference>
<proteinExistence type="predicted"/>
<dbReference type="EMBL" id="QJKC01000020">
    <property type="protein sequence ID" value="PXX42220.1"/>
    <property type="molecule type" value="Genomic_DNA"/>
</dbReference>
<dbReference type="RefSeq" id="WP_059284904.1">
    <property type="nucleotide sequence ID" value="NZ_LNQU01000010.1"/>
</dbReference>